<dbReference type="InterPro" id="IPR010385">
    <property type="entry name" value="DUF982"/>
</dbReference>
<accession>A0A2W4ER81</accession>
<organism evidence="1 2">
    <name type="scientific">Rhizobium tubonense</name>
    <dbReference type="NCBI Taxonomy" id="484088"/>
    <lineage>
        <taxon>Bacteria</taxon>
        <taxon>Pseudomonadati</taxon>
        <taxon>Pseudomonadota</taxon>
        <taxon>Alphaproteobacteria</taxon>
        <taxon>Hyphomicrobiales</taxon>
        <taxon>Rhizobiaceae</taxon>
        <taxon>Rhizobium/Agrobacterium group</taxon>
        <taxon>Rhizobium</taxon>
    </lineage>
</organism>
<dbReference type="Proteomes" id="UP000248925">
    <property type="component" value="Unassembled WGS sequence"/>
</dbReference>
<evidence type="ECO:0000313" key="2">
    <source>
        <dbReference type="Proteomes" id="UP000248925"/>
    </source>
</evidence>
<dbReference type="AlphaFoldDB" id="A0A2W4ER81"/>
<dbReference type="Pfam" id="PF06169">
    <property type="entry name" value="DUF982"/>
    <property type="match status" value="1"/>
</dbReference>
<reference evidence="1 2" key="1">
    <citation type="journal article" date="2018" name="Sci. Rep.">
        <title>Rhizobium tumorigenes sp. nov., a novel plant tumorigenic bacterium isolated from cane gall tumors on thornless blackberry.</title>
        <authorList>
            <person name="Kuzmanovi N."/>
            <person name="Smalla K."/>
            <person name="Gronow S."/>
            <person name="PuBawska J."/>
        </authorList>
    </citation>
    <scope>NUCLEOTIDE SEQUENCE [LARGE SCALE GENOMIC DNA]</scope>
    <source>
        <strain evidence="1 2">CCBAU 85046</strain>
    </source>
</reference>
<dbReference type="EMBL" id="PCDP01000006">
    <property type="protein sequence ID" value="PZM15926.1"/>
    <property type="molecule type" value="Genomic_DNA"/>
</dbReference>
<sequence>MKLGMFKTPVRVLIGLGYPSEVGSVIEAYRLLENWPVSGRDAAHSVALKACRAALKGEIETETVRGLFAAFADRHDMLAHNPGLVPAVGGRQNSGPHIR</sequence>
<evidence type="ECO:0008006" key="3">
    <source>
        <dbReference type="Google" id="ProtNLM"/>
    </source>
</evidence>
<dbReference type="Gene3D" id="6.10.250.730">
    <property type="match status" value="1"/>
</dbReference>
<name>A0A2W4ER81_9HYPH</name>
<keyword evidence="2" id="KW-1185">Reference proteome</keyword>
<gene>
    <name evidence="1" type="ORF">CPY51_05460</name>
</gene>
<proteinExistence type="predicted"/>
<evidence type="ECO:0000313" key="1">
    <source>
        <dbReference type="EMBL" id="PZM15926.1"/>
    </source>
</evidence>
<dbReference type="OrthoDB" id="8388069at2"/>
<comment type="caution">
    <text evidence="1">The sequence shown here is derived from an EMBL/GenBank/DDBJ whole genome shotgun (WGS) entry which is preliminary data.</text>
</comment>
<protein>
    <recommendedName>
        <fullName evidence="3">DUF982 domain-containing protein</fullName>
    </recommendedName>
</protein>